<sequence length="323" mass="35486">MNITILALDGVFDTGLSAMLDTFATANELARAQALPAPALNVQVVGMRKHVRTARGFAVPVTSVDASHAPDWVLVPALNLKQPEQLLAALTRRDVQDGQRHLRERSAEGVRIAAACLGTFMVADAGLLDGHEATTTWSLAPLFRQRFPAVRLREDRMVVASGRMVTAGAMMGHLDLALWLLRHVSPDLARLVAHLMLIDERALQATYIVPDYLAHADPLVSRFERWARERLTQGFSLPQAAAALHVHPRTLQRRTELVLGKSPLSFFQDLRIQRAQELVSQGWNMEAIAGEVGYANASTLRTLMRRRREGRQAPPGGTPEAGA</sequence>
<dbReference type="Gene3D" id="3.40.50.880">
    <property type="match status" value="1"/>
</dbReference>
<dbReference type="RefSeq" id="WP_061073797.1">
    <property type="nucleotide sequence ID" value="NZ_CP014060.2"/>
</dbReference>
<dbReference type="SMART" id="SM00342">
    <property type="entry name" value="HTH_ARAC"/>
    <property type="match status" value="1"/>
</dbReference>
<dbReference type="InterPro" id="IPR052158">
    <property type="entry name" value="INH-QAR"/>
</dbReference>
<dbReference type="PANTHER" id="PTHR43130">
    <property type="entry name" value="ARAC-FAMILY TRANSCRIPTIONAL REGULATOR"/>
    <property type="match status" value="1"/>
</dbReference>
<dbReference type="CDD" id="cd03138">
    <property type="entry name" value="GATase1_AraC_2"/>
    <property type="match status" value="1"/>
</dbReference>
<reference evidence="3" key="1">
    <citation type="submission" date="2015-12" db="EMBL/GenBank/DDBJ databases">
        <title>FDA dAtabase for Regulatory Grade micrObial Sequences (FDA-ARGOS): Supporting development and validation of Infectious Disease Dx tests.</title>
        <authorList>
            <person name="Case J."/>
            <person name="Tallon L."/>
            <person name="Sadzewicz L."/>
            <person name="Sengamalay N."/>
            <person name="Ott S."/>
            <person name="Godinez A."/>
            <person name="Nagaraj S."/>
            <person name="Nadendla S."/>
            <person name="Sichtig H."/>
        </authorList>
    </citation>
    <scope>NUCLEOTIDE SEQUENCE [LARGE SCALE GENOMIC DNA]</scope>
    <source>
        <strain evidence="3">FDAARGOS_147</strain>
    </source>
</reference>
<gene>
    <name evidence="2" type="ORF">AL504_27305</name>
</gene>
<evidence type="ECO:0000313" key="2">
    <source>
        <dbReference type="EMBL" id="AMG39395.1"/>
    </source>
</evidence>
<organism evidence="2 3">
    <name type="scientific">Alcaligenes xylosoxydans xylosoxydans</name>
    <name type="common">Achromobacter xylosoxidans</name>
    <dbReference type="NCBI Taxonomy" id="85698"/>
    <lineage>
        <taxon>Bacteria</taxon>
        <taxon>Pseudomonadati</taxon>
        <taxon>Pseudomonadota</taxon>
        <taxon>Betaproteobacteria</taxon>
        <taxon>Burkholderiales</taxon>
        <taxon>Alcaligenaceae</taxon>
        <taxon>Achromobacter</taxon>
    </lineage>
</organism>
<dbReference type="GO" id="GO:0043565">
    <property type="term" value="F:sequence-specific DNA binding"/>
    <property type="evidence" value="ECO:0007669"/>
    <property type="project" value="InterPro"/>
</dbReference>
<accession>A0A109XY09</accession>
<dbReference type="PANTHER" id="PTHR43130:SF11">
    <property type="entry name" value="TRANSCRIPTIONAL REGULATORY PROTEIN"/>
    <property type="match status" value="1"/>
</dbReference>
<proteinExistence type="predicted"/>
<dbReference type="AlphaFoldDB" id="A0A109XY09"/>
<dbReference type="Pfam" id="PF12833">
    <property type="entry name" value="HTH_18"/>
    <property type="match status" value="1"/>
</dbReference>
<evidence type="ECO:0000313" key="3">
    <source>
        <dbReference type="Proteomes" id="UP000060602"/>
    </source>
</evidence>
<dbReference type="InterPro" id="IPR018060">
    <property type="entry name" value="HTH_AraC"/>
</dbReference>
<dbReference type="GO" id="GO:0003700">
    <property type="term" value="F:DNA-binding transcription factor activity"/>
    <property type="evidence" value="ECO:0007669"/>
    <property type="project" value="InterPro"/>
</dbReference>
<dbReference type="SUPFAM" id="SSF52317">
    <property type="entry name" value="Class I glutamine amidotransferase-like"/>
    <property type="match status" value="1"/>
</dbReference>
<dbReference type="InterPro" id="IPR029062">
    <property type="entry name" value="Class_I_gatase-like"/>
</dbReference>
<dbReference type="PROSITE" id="PS01124">
    <property type="entry name" value="HTH_ARAC_FAMILY_2"/>
    <property type="match status" value="1"/>
</dbReference>
<evidence type="ECO:0000259" key="1">
    <source>
        <dbReference type="PROSITE" id="PS01124"/>
    </source>
</evidence>
<dbReference type="EMBL" id="CP014060">
    <property type="protein sequence ID" value="AMG39395.1"/>
    <property type="molecule type" value="Genomic_DNA"/>
</dbReference>
<dbReference type="Gene3D" id="1.10.10.60">
    <property type="entry name" value="Homeodomain-like"/>
    <property type="match status" value="1"/>
</dbReference>
<feature type="domain" description="HTH araC/xylS-type" evidence="1">
    <location>
        <begin position="221"/>
        <end position="307"/>
    </location>
</feature>
<protein>
    <submittedName>
        <fullName evidence="2">AraC family transcriptional regulator</fullName>
    </submittedName>
</protein>
<name>A0A109XY09_ALCXX</name>
<dbReference type="Proteomes" id="UP000060602">
    <property type="component" value="Chromosome"/>
</dbReference>